<evidence type="ECO:0000259" key="1">
    <source>
        <dbReference type="PROSITE" id="PS50206"/>
    </source>
</evidence>
<dbReference type="AlphaFoldDB" id="A0A495RIN6"/>
<dbReference type="InterPro" id="IPR036873">
    <property type="entry name" value="Rhodanese-like_dom_sf"/>
</dbReference>
<dbReference type="SUPFAM" id="SSF52821">
    <property type="entry name" value="Rhodanese/Cell cycle control phosphatase"/>
    <property type="match status" value="1"/>
</dbReference>
<accession>A0A495RIN6</accession>
<dbReference type="InterPro" id="IPR001763">
    <property type="entry name" value="Rhodanese-like_dom"/>
</dbReference>
<dbReference type="Proteomes" id="UP000278542">
    <property type="component" value="Unassembled WGS sequence"/>
</dbReference>
<protein>
    <submittedName>
        <fullName evidence="2">Rhodanese-related sulfurtransferase</fullName>
    </submittedName>
</protein>
<comment type="caution">
    <text evidence="2">The sequence shown here is derived from an EMBL/GenBank/DDBJ whole genome shotgun (WGS) entry which is preliminary data.</text>
</comment>
<dbReference type="PROSITE" id="PS50206">
    <property type="entry name" value="RHODANESE_3"/>
    <property type="match status" value="1"/>
</dbReference>
<gene>
    <name evidence="2" type="ORF">DES39_0626</name>
</gene>
<organism evidence="2 3">
    <name type="scientific">Orbus hercynius</name>
    <dbReference type="NCBI Taxonomy" id="593135"/>
    <lineage>
        <taxon>Bacteria</taxon>
        <taxon>Pseudomonadati</taxon>
        <taxon>Pseudomonadota</taxon>
        <taxon>Gammaproteobacteria</taxon>
        <taxon>Orbales</taxon>
        <taxon>Orbaceae</taxon>
        <taxon>Orbus</taxon>
    </lineage>
</organism>
<name>A0A495RIN6_9GAMM</name>
<evidence type="ECO:0000313" key="3">
    <source>
        <dbReference type="Proteomes" id="UP000278542"/>
    </source>
</evidence>
<dbReference type="EMBL" id="RBWY01000001">
    <property type="protein sequence ID" value="RKS87402.1"/>
    <property type="molecule type" value="Genomic_DNA"/>
</dbReference>
<sequence length="123" mass="13977">MQHNPAFEQLCSTAQKHVKEITIDEVKHLMDSQQLPLFIDVREDNEWLNNHLPYAKHLGRGVIERDIETLVPNKQTTMILYCGGGYRSVLAAESLQKMGYSNVLSMAGGYRGWKEAGYPLVNE</sequence>
<keyword evidence="3" id="KW-1185">Reference proteome</keyword>
<dbReference type="GO" id="GO:0004792">
    <property type="term" value="F:thiosulfate-cyanide sulfurtransferase activity"/>
    <property type="evidence" value="ECO:0007669"/>
    <property type="project" value="TreeGrafter"/>
</dbReference>
<feature type="domain" description="Rhodanese" evidence="1">
    <location>
        <begin position="32"/>
        <end position="122"/>
    </location>
</feature>
<keyword evidence="2" id="KW-0808">Transferase</keyword>
<dbReference type="CDD" id="cd00158">
    <property type="entry name" value="RHOD"/>
    <property type="match status" value="1"/>
</dbReference>
<reference evidence="2 3" key="1">
    <citation type="submission" date="2018-10" db="EMBL/GenBank/DDBJ databases">
        <title>Genomic Encyclopedia of Type Strains, Phase IV (KMG-IV): sequencing the most valuable type-strain genomes for metagenomic binning, comparative biology and taxonomic classification.</title>
        <authorList>
            <person name="Goeker M."/>
        </authorList>
    </citation>
    <scope>NUCLEOTIDE SEQUENCE [LARGE SCALE GENOMIC DNA]</scope>
    <source>
        <strain evidence="2 3">DSM 22228</strain>
    </source>
</reference>
<dbReference type="Pfam" id="PF00581">
    <property type="entry name" value="Rhodanese"/>
    <property type="match status" value="1"/>
</dbReference>
<proteinExistence type="predicted"/>
<dbReference type="RefSeq" id="WP_121144298.1">
    <property type="nucleotide sequence ID" value="NZ_RBWY01000001.1"/>
</dbReference>
<dbReference type="PANTHER" id="PTHR44086">
    <property type="entry name" value="THIOSULFATE SULFURTRANSFERASE RDL2, MITOCHONDRIAL-RELATED"/>
    <property type="match status" value="1"/>
</dbReference>
<dbReference type="SMART" id="SM00450">
    <property type="entry name" value="RHOD"/>
    <property type="match status" value="1"/>
</dbReference>
<dbReference type="PANTHER" id="PTHR44086:SF13">
    <property type="entry name" value="THIOSULFATE SULFURTRANSFERASE PSPE"/>
    <property type="match status" value="1"/>
</dbReference>
<dbReference type="Gene3D" id="3.40.250.10">
    <property type="entry name" value="Rhodanese-like domain"/>
    <property type="match status" value="1"/>
</dbReference>
<dbReference type="OrthoDB" id="9791096at2"/>
<evidence type="ECO:0000313" key="2">
    <source>
        <dbReference type="EMBL" id="RKS87402.1"/>
    </source>
</evidence>